<proteinExistence type="predicted"/>
<dbReference type="RefSeq" id="WP_015876654.1">
    <property type="nucleotide sequence ID" value="NZ_CP033641.1"/>
</dbReference>
<feature type="region of interest" description="Disordered" evidence="1">
    <location>
        <begin position="210"/>
        <end position="240"/>
    </location>
</feature>
<evidence type="ECO:0000256" key="1">
    <source>
        <dbReference type="SAM" id="MobiDB-lite"/>
    </source>
</evidence>
<accession>A0AAP9Y1I4</accession>
<dbReference type="EMBL" id="CP065601">
    <property type="protein sequence ID" value="QPQ92698.1"/>
    <property type="molecule type" value="Genomic_DNA"/>
</dbReference>
<dbReference type="Proteomes" id="UP000594892">
    <property type="component" value="Chromosome 2"/>
</dbReference>
<dbReference type="Pfam" id="PF02413">
    <property type="entry name" value="Caudo_TAP"/>
    <property type="match status" value="1"/>
</dbReference>
<sequence>MLCNHYDRQTGQYLSSTLADSDPKDDSRWLEPAFSTVTPIPERKPLTWPFWKDGAWVLMPDYRGRVLYRTDTGERSEILAAGVTPADAGLTETPRPSDEYRWSDGAWEIDPDIVARKAKERATAEFQHRLANAQTKNYGRADAHAAGLLTDVEEAQFAAWSKYQIDLVRVVNAPDFPASAVWPVEPDDEAIRRDVEAKRAAAAAAVKAAEAQQAADKTEAAQAGRVDPDRVSDADSAREK</sequence>
<protein>
    <submittedName>
        <fullName evidence="2">Tail assembly chaperone</fullName>
    </submittedName>
</protein>
<dbReference type="AlphaFoldDB" id="A0AAP9Y1I4"/>
<reference evidence="2 3" key="1">
    <citation type="submission" date="2020-12" db="EMBL/GenBank/DDBJ databases">
        <title>FDA dAtabase for Regulatory Grade micrObial Sequences (FDA-ARGOS): Supporting development and validation of Infectious Disease Dx tests.</title>
        <authorList>
            <person name="Minogue T."/>
            <person name="Wolcott M."/>
            <person name="Wasieloski L."/>
            <person name="Aguilar W."/>
            <person name="Moore D."/>
            <person name="Jaissle J."/>
            <person name="Tallon L."/>
            <person name="Sadzewicz L."/>
            <person name="Zhao X."/>
            <person name="Boylan J."/>
            <person name="Ott S."/>
            <person name="Bowen H."/>
            <person name="Vavikolanu K."/>
            <person name="Mehta A."/>
            <person name="Aluvathingal J."/>
            <person name="Nadendla S."/>
            <person name="Yan Y."/>
            <person name="Sichtig H."/>
        </authorList>
    </citation>
    <scope>NUCLEOTIDE SEQUENCE [LARGE SCALE GENOMIC DNA]</scope>
    <source>
        <strain evidence="2 3">FDAARGOS_949</strain>
    </source>
</reference>
<dbReference type="GeneID" id="45695708"/>
<organism evidence="2 3">
    <name type="scientific">Burkholderia glumae</name>
    <name type="common">Pseudomonas glumae</name>
    <dbReference type="NCBI Taxonomy" id="337"/>
    <lineage>
        <taxon>Bacteria</taxon>
        <taxon>Pseudomonadati</taxon>
        <taxon>Pseudomonadota</taxon>
        <taxon>Betaproteobacteria</taxon>
        <taxon>Burkholderiales</taxon>
        <taxon>Burkholderiaceae</taxon>
        <taxon>Burkholderia</taxon>
    </lineage>
</organism>
<name>A0AAP9Y1I4_BURGL</name>
<evidence type="ECO:0000313" key="2">
    <source>
        <dbReference type="EMBL" id="QPQ92698.1"/>
    </source>
</evidence>
<dbReference type="InterPro" id="IPR003458">
    <property type="entry name" value="Phage_T4_Gp38_tail_assem"/>
</dbReference>
<evidence type="ECO:0000313" key="3">
    <source>
        <dbReference type="Proteomes" id="UP000594892"/>
    </source>
</evidence>
<feature type="compositionally biased region" description="Basic and acidic residues" evidence="1">
    <location>
        <begin position="226"/>
        <end position="240"/>
    </location>
</feature>
<gene>
    <name evidence="2" type="ORF">I6H06_27005</name>
</gene>
<feature type="compositionally biased region" description="Low complexity" evidence="1">
    <location>
        <begin position="210"/>
        <end position="223"/>
    </location>
</feature>